<evidence type="ECO:0000313" key="2">
    <source>
        <dbReference type="EMBL" id="KAJ2906333.1"/>
    </source>
</evidence>
<dbReference type="Proteomes" id="UP001201980">
    <property type="component" value="Unassembled WGS sequence"/>
</dbReference>
<protein>
    <submittedName>
        <fullName evidence="2">Uncharacterized protein</fullName>
    </submittedName>
</protein>
<sequence length="70" mass="7455">MPATNAPIHDIVGQKGVKFQIKVGKNRYECRLQDKSTLERARTQRGNSSSTVDSASTSSSSSSAASTTSH</sequence>
<feature type="region of interest" description="Disordered" evidence="1">
    <location>
        <begin position="35"/>
        <end position="70"/>
    </location>
</feature>
<proteinExistence type="predicted"/>
<name>A0AAD5WWW3_9PEZI</name>
<dbReference type="AlphaFoldDB" id="A0AAD5WWW3"/>
<comment type="caution">
    <text evidence="2">The sequence shown here is derived from an EMBL/GenBank/DDBJ whole genome shotgun (WGS) entry which is preliminary data.</text>
</comment>
<evidence type="ECO:0000256" key="1">
    <source>
        <dbReference type="SAM" id="MobiDB-lite"/>
    </source>
</evidence>
<organism evidence="2 3">
    <name type="scientific">Zalerion maritima</name>
    <dbReference type="NCBI Taxonomy" id="339359"/>
    <lineage>
        <taxon>Eukaryota</taxon>
        <taxon>Fungi</taxon>
        <taxon>Dikarya</taxon>
        <taxon>Ascomycota</taxon>
        <taxon>Pezizomycotina</taxon>
        <taxon>Sordariomycetes</taxon>
        <taxon>Lulworthiomycetidae</taxon>
        <taxon>Lulworthiales</taxon>
        <taxon>Lulworthiaceae</taxon>
        <taxon>Zalerion</taxon>
    </lineage>
</organism>
<evidence type="ECO:0000313" key="3">
    <source>
        <dbReference type="Proteomes" id="UP001201980"/>
    </source>
</evidence>
<keyword evidence="3" id="KW-1185">Reference proteome</keyword>
<gene>
    <name evidence="2" type="ORF">MKZ38_002049</name>
</gene>
<feature type="compositionally biased region" description="Low complexity" evidence="1">
    <location>
        <begin position="48"/>
        <end position="70"/>
    </location>
</feature>
<reference evidence="2" key="1">
    <citation type="submission" date="2022-07" db="EMBL/GenBank/DDBJ databases">
        <title>Draft genome sequence of Zalerion maritima ATCC 34329, a (micro)plastics degrading marine fungus.</title>
        <authorList>
            <person name="Paco A."/>
            <person name="Goncalves M.F.M."/>
            <person name="Rocha-Santos T.A.P."/>
            <person name="Alves A."/>
        </authorList>
    </citation>
    <scope>NUCLEOTIDE SEQUENCE</scope>
    <source>
        <strain evidence="2">ATCC 34329</strain>
    </source>
</reference>
<accession>A0AAD5WWW3</accession>
<dbReference type="EMBL" id="JAKWBI020000015">
    <property type="protein sequence ID" value="KAJ2906333.1"/>
    <property type="molecule type" value="Genomic_DNA"/>
</dbReference>